<feature type="transmembrane region" description="Helical" evidence="1">
    <location>
        <begin position="55"/>
        <end position="73"/>
    </location>
</feature>
<gene>
    <name evidence="2" type="ORF">A3864_21050</name>
</gene>
<dbReference type="EMBL" id="LVYK01000057">
    <property type="protein sequence ID" value="RAS72982.1"/>
    <property type="molecule type" value="Genomic_DNA"/>
</dbReference>
<evidence type="ECO:0000313" key="3">
    <source>
        <dbReference type="Proteomes" id="UP000250174"/>
    </source>
</evidence>
<feature type="transmembrane region" description="Helical" evidence="1">
    <location>
        <begin position="85"/>
        <end position="105"/>
    </location>
</feature>
<feature type="transmembrane region" description="Helical" evidence="1">
    <location>
        <begin position="117"/>
        <end position="135"/>
    </location>
</feature>
<accession>A0AAX1Q3K1</accession>
<keyword evidence="1" id="KW-0472">Membrane</keyword>
<proteinExistence type="predicted"/>
<dbReference type="Proteomes" id="UP000250174">
    <property type="component" value="Unassembled WGS sequence"/>
</dbReference>
<feature type="transmembrane region" description="Helical" evidence="1">
    <location>
        <begin position="5"/>
        <end position="23"/>
    </location>
</feature>
<name>A0AAX1Q3K1_9BACI</name>
<keyword evidence="1" id="KW-0812">Transmembrane</keyword>
<organism evidence="2 3">
    <name type="scientific">Priestia endophytica</name>
    <dbReference type="NCBI Taxonomy" id="135735"/>
    <lineage>
        <taxon>Bacteria</taxon>
        <taxon>Bacillati</taxon>
        <taxon>Bacillota</taxon>
        <taxon>Bacilli</taxon>
        <taxon>Bacillales</taxon>
        <taxon>Bacillaceae</taxon>
        <taxon>Priestia</taxon>
    </lineage>
</organism>
<keyword evidence="1" id="KW-1133">Transmembrane helix</keyword>
<evidence type="ECO:0000256" key="1">
    <source>
        <dbReference type="SAM" id="Phobius"/>
    </source>
</evidence>
<evidence type="ECO:0000313" key="2">
    <source>
        <dbReference type="EMBL" id="RAS72982.1"/>
    </source>
</evidence>
<dbReference type="AlphaFoldDB" id="A0AAX1Q3K1"/>
<comment type="caution">
    <text evidence="2">The sequence shown here is derived from an EMBL/GenBank/DDBJ whole genome shotgun (WGS) entry which is preliminary data.</text>
</comment>
<dbReference type="RefSeq" id="WP_111923820.1">
    <property type="nucleotide sequence ID" value="NZ_JAMAYK010000002.1"/>
</dbReference>
<reference evidence="2 3" key="1">
    <citation type="submission" date="2016-03" db="EMBL/GenBank/DDBJ databases">
        <title>Comparison of Bacillus endophyticus and B. anthracis characteristics using whole genome sequence analysis and microbiological techniques.</title>
        <authorList>
            <person name="Lekota K.E."/>
            <person name="Mafofo J."/>
            <person name="Rees J."/>
            <person name="Muchadeyi F.C."/>
            <person name="Madoroba E."/>
            <person name="Van Heerden H."/>
        </authorList>
    </citation>
    <scope>NUCLEOTIDE SEQUENCE [LARGE SCALE GENOMIC DNA]</scope>
    <source>
        <strain evidence="2 3">3631_10C</strain>
    </source>
</reference>
<protein>
    <submittedName>
        <fullName evidence="2">Uncharacterized protein</fullName>
    </submittedName>
</protein>
<sequence length="139" mass="15730">MKWRAFIGGIVSGTIMSVFLKVVEELTHLRVYTLLLNVDYIPLLKRVTSNEPLELILHLIVAVIVSVGWFVMLQKINLTKQKGRIATIMMAMCIGLLLYPSTIMSERTPSLSSFSSLGFWLLGHLVFGILLSLFYKQDK</sequence>